<proteinExistence type="predicted"/>
<dbReference type="EMBL" id="AP024545">
    <property type="protein sequence ID" value="BCT93818.1"/>
    <property type="molecule type" value="Genomic_DNA"/>
</dbReference>
<feature type="transmembrane region" description="Helical" evidence="1">
    <location>
        <begin position="37"/>
        <end position="59"/>
    </location>
</feature>
<keyword evidence="1" id="KW-1133">Transmembrane helix</keyword>
<keyword evidence="1" id="KW-0472">Membrane</keyword>
<organism evidence="2 3">
    <name type="scientific">Noviluteimonas caseinilytica</name>
    <dbReference type="NCBI Taxonomy" id="2675101"/>
    <lineage>
        <taxon>Bacteria</taxon>
        <taxon>Pseudomonadati</taxon>
        <taxon>Pseudomonadota</taxon>
        <taxon>Gammaproteobacteria</taxon>
        <taxon>Lysobacterales</taxon>
        <taxon>Lysobacteraceae</taxon>
        <taxon>Noviluteimonas</taxon>
    </lineage>
</organism>
<protein>
    <recommendedName>
        <fullName evidence="4">Zinc ribbon domain-containing protein</fullName>
    </recommendedName>
</protein>
<accession>A0ABM7Q8Q6</accession>
<sequence length="107" mass="12036">MTIRQVVRRKVTRALTVAVVFLVSLVAIYQFARDAEWAWVSIPLMLGVMAPLLYVVWLVDCPKCHAIFGQRHVFNVAFNLPALRNNRVCPNCGADVDAPCDRRGEPV</sequence>
<evidence type="ECO:0000256" key="1">
    <source>
        <dbReference type="SAM" id="Phobius"/>
    </source>
</evidence>
<dbReference type="Proteomes" id="UP000681317">
    <property type="component" value="Chromosome"/>
</dbReference>
<keyword evidence="3" id="KW-1185">Reference proteome</keyword>
<evidence type="ECO:0000313" key="2">
    <source>
        <dbReference type="EMBL" id="BCT93818.1"/>
    </source>
</evidence>
<feature type="transmembrane region" description="Helical" evidence="1">
    <location>
        <begin position="12"/>
        <end position="31"/>
    </location>
</feature>
<keyword evidence="1" id="KW-0812">Transmembrane</keyword>
<name>A0ABM7Q8Q6_9GAMM</name>
<evidence type="ECO:0000313" key="3">
    <source>
        <dbReference type="Proteomes" id="UP000681317"/>
    </source>
</evidence>
<gene>
    <name evidence="2" type="ORF">LYSCAS_28420</name>
</gene>
<dbReference type="RefSeq" id="WP_213434731.1">
    <property type="nucleotide sequence ID" value="NZ_AP024545.1"/>
</dbReference>
<reference evidence="2 3" key="1">
    <citation type="submission" date="2021-03" db="EMBL/GenBank/DDBJ databases">
        <title>Complete Genome Sequences of Two Lysobacter Strains Isolated from Sea Water (Lysobacter caseinilyticus) and Soil (Lysobacter helvus) in South Korea.</title>
        <authorList>
            <person name="Watanabe Y."/>
            <person name="Arakawa K."/>
        </authorList>
    </citation>
    <scope>NUCLEOTIDE SEQUENCE [LARGE SCALE GENOMIC DNA]</scope>
    <source>
        <strain evidence="2 3">KVB24</strain>
    </source>
</reference>
<evidence type="ECO:0008006" key="4">
    <source>
        <dbReference type="Google" id="ProtNLM"/>
    </source>
</evidence>